<dbReference type="EMBL" id="BJMH01000004">
    <property type="protein sequence ID" value="GEB31607.1"/>
    <property type="molecule type" value="Genomic_DNA"/>
</dbReference>
<dbReference type="GeneID" id="87613762"/>
<dbReference type="PANTHER" id="PTHR48413:SF1">
    <property type="entry name" value="PROTEIN HEAT-STRESS-ASSOCIATED 32"/>
    <property type="match status" value="1"/>
</dbReference>
<dbReference type="InterPro" id="IPR013785">
    <property type="entry name" value="Aldolase_TIM"/>
</dbReference>
<proteinExistence type="inferred from homology"/>
<dbReference type="Proteomes" id="UP000316882">
    <property type="component" value="Unassembled WGS sequence"/>
</dbReference>
<name>A0A4Y3PDY8_BREPA</name>
<dbReference type="AlphaFoldDB" id="A0A4Y3PDY8"/>
<dbReference type="STRING" id="54914.AV540_04550"/>
<protein>
    <submittedName>
        <fullName evidence="2">Phosphosulfolactate synthase</fullName>
    </submittedName>
</protein>
<organism evidence="2 3">
    <name type="scientific">Brevibacillus parabrevis</name>
    <dbReference type="NCBI Taxonomy" id="54914"/>
    <lineage>
        <taxon>Bacteria</taxon>
        <taxon>Bacillati</taxon>
        <taxon>Bacillota</taxon>
        <taxon>Bacilli</taxon>
        <taxon>Bacillales</taxon>
        <taxon>Paenibacillaceae</taxon>
        <taxon>Brevibacillus</taxon>
    </lineage>
</organism>
<evidence type="ECO:0000313" key="3">
    <source>
        <dbReference type="Proteomes" id="UP000316882"/>
    </source>
</evidence>
<dbReference type="InterPro" id="IPR036112">
    <property type="entry name" value="ComA_synth_sf"/>
</dbReference>
<dbReference type="SUPFAM" id="SSF102110">
    <property type="entry name" value="(2r)-phospho-3-sulfolactate synthase ComA"/>
    <property type="match status" value="1"/>
</dbReference>
<gene>
    <name evidence="2" type="ORF">BPA01_11870</name>
</gene>
<dbReference type="Pfam" id="PF02679">
    <property type="entry name" value="ComA"/>
    <property type="match status" value="1"/>
</dbReference>
<dbReference type="PANTHER" id="PTHR48413">
    <property type="match status" value="1"/>
</dbReference>
<reference evidence="2 3" key="1">
    <citation type="submission" date="2019-06" db="EMBL/GenBank/DDBJ databases">
        <title>Whole genome shotgun sequence of Brevibacillus parabrevis NBRC 12334.</title>
        <authorList>
            <person name="Hosoyama A."/>
            <person name="Uohara A."/>
            <person name="Ohji S."/>
            <person name="Ichikawa N."/>
        </authorList>
    </citation>
    <scope>NUCLEOTIDE SEQUENCE [LARGE SCALE GENOMIC DNA]</scope>
    <source>
        <strain evidence="2 3">NBRC 12334</strain>
    </source>
</reference>
<evidence type="ECO:0000313" key="2">
    <source>
        <dbReference type="EMBL" id="GEB31607.1"/>
    </source>
</evidence>
<comment type="similarity">
    <text evidence="1">Belongs to the phosphosulfolactate synthase family.</text>
</comment>
<dbReference type="RefSeq" id="WP_122965828.1">
    <property type="nucleotide sequence ID" value="NZ_BJMH01000004.1"/>
</dbReference>
<dbReference type="Gene3D" id="3.20.20.70">
    <property type="entry name" value="Aldolase class I"/>
    <property type="match status" value="1"/>
</dbReference>
<accession>A0A4Y3PDY8</accession>
<evidence type="ECO:0000256" key="1">
    <source>
        <dbReference type="ARBA" id="ARBA00010424"/>
    </source>
</evidence>
<keyword evidence="3" id="KW-1185">Reference proteome</keyword>
<comment type="caution">
    <text evidence="2">The sequence shown here is derived from an EMBL/GenBank/DDBJ whole genome shotgun (WGS) entry which is preliminary data.</text>
</comment>
<dbReference type="InterPro" id="IPR003830">
    <property type="entry name" value="ComA_synth"/>
</dbReference>
<sequence length="273" mass="29764">MVDCEHPFMPASWANPFGHKRAKPRQKGLTMVIDKGLGLTAYCDLLELASPYIDIYKLGFGTTALYPPNVLQQKLSRATALGLHIMPGGTFFEIAIQQSTIKAYMQQIRSLGFSAVEISDGTFPLSFEQRREAIERAVDAGLVVYTEVGKKSAGYRAERNELLETLAFDLQAGASHVIVEARESGTVGVFDGNGKIEQSFILDVVRAAKANAERLVWEAPQKDQQVCLIQSLGVDVNLGNIACTDVLSVETLRRGLRGDTALMLAEGRSAPCE</sequence>